<dbReference type="Pfam" id="PF13738">
    <property type="entry name" value="Pyr_redox_3"/>
    <property type="match status" value="1"/>
</dbReference>
<comment type="cofactor">
    <cofactor evidence="1">
        <name>FAD</name>
        <dbReference type="ChEBI" id="CHEBI:57692"/>
    </cofactor>
</comment>
<comment type="catalytic activity">
    <reaction evidence="10">
        <text>3,4-dihydroxybenzoate + bromide + NADPH + O2 + 2 H(+) = 3-bromo-4,5-dihydroxybenzoate + NADP(+) + 2 H2O</text>
        <dbReference type="Rhea" id="RHEA:56372"/>
        <dbReference type="ChEBI" id="CHEBI:15377"/>
        <dbReference type="ChEBI" id="CHEBI:15378"/>
        <dbReference type="ChEBI" id="CHEBI:15379"/>
        <dbReference type="ChEBI" id="CHEBI:15858"/>
        <dbReference type="ChEBI" id="CHEBI:36241"/>
        <dbReference type="ChEBI" id="CHEBI:57783"/>
        <dbReference type="ChEBI" id="CHEBI:58349"/>
        <dbReference type="ChEBI" id="CHEBI:140211"/>
    </reaction>
    <physiologicalReaction direction="left-to-right" evidence="10">
        <dbReference type="Rhea" id="RHEA:56373"/>
    </physiologicalReaction>
</comment>
<accession>A0AAW6T230</accession>
<keyword evidence="5" id="KW-0521">NADP</keyword>
<dbReference type="PIRSF" id="PIRSF000332">
    <property type="entry name" value="FMO"/>
    <property type="match status" value="1"/>
</dbReference>
<evidence type="ECO:0000256" key="12">
    <source>
        <dbReference type="ARBA" id="ARBA00052260"/>
    </source>
</evidence>
<dbReference type="PANTHER" id="PTHR43539:SF78">
    <property type="entry name" value="FLAVIN-CONTAINING MONOOXYGENASE"/>
    <property type="match status" value="1"/>
</dbReference>
<sequence>MKIYDSIVIGAGQSGLAASYYLKKSGLNFLVLEASKTTAGSWPKYYDSLTLFSPAKYSSLPGYPFPGDPDHYPTKEEVISYLLDYANHFKFNIHTENIVSDVLKKEDVFSIITKDGSEFKSKTVISATGAFNYPFIPEIEGIDIFRGKKVHSSQYRNVTDFKNQRIIVVGGGNSAVQIAYELSKVSNVTIASRNPIAFVPQKILGKDVHFWFKVFGVDWLPLKKFLSNNTSVLDSGIYKQAILNKRPEHKMMFKSFTKNGVVWGDGTKENIDTVVFATGYRPNVLYLDSLTNASKKGIPIQVKGISQTIPGLYFIGLEWQRSFSSATLRGVGTDAKYIVNNLKHRILNEY</sequence>
<evidence type="ECO:0000256" key="1">
    <source>
        <dbReference type="ARBA" id="ARBA00001974"/>
    </source>
</evidence>
<dbReference type="GO" id="GO:0050661">
    <property type="term" value="F:NADP binding"/>
    <property type="evidence" value="ECO:0007669"/>
    <property type="project" value="InterPro"/>
</dbReference>
<dbReference type="InterPro" id="IPR000960">
    <property type="entry name" value="Flavin_mOase"/>
</dbReference>
<dbReference type="EC" id="1.14.19.55" evidence="13"/>
<keyword evidence="6" id="KW-0560">Oxidoreductase</keyword>
<keyword evidence="4" id="KW-0274">FAD</keyword>
<dbReference type="PANTHER" id="PTHR43539">
    <property type="entry name" value="FLAVIN-BINDING MONOOXYGENASE-LIKE PROTEIN (AFU_ORTHOLOGUE AFUA_4G09220)"/>
    <property type="match status" value="1"/>
</dbReference>
<comment type="catalytic activity">
    <reaction evidence="11">
        <text>3,4-dihydroxybenzoate + 2 bromide + 2 NADPH + 2 O2 + 5 H(+) = 3,5-dibromobenzene-1,2-diol + CO2 + 2 NADP(+) + 4 H2O</text>
        <dbReference type="Rhea" id="RHEA:56368"/>
        <dbReference type="ChEBI" id="CHEBI:15377"/>
        <dbReference type="ChEBI" id="CHEBI:15378"/>
        <dbReference type="ChEBI" id="CHEBI:15379"/>
        <dbReference type="ChEBI" id="CHEBI:15858"/>
        <dbReference type="ChEBI" id="CHEBI:16526"/>
        <dbReference type="ChEBI" id="CHEBI:36241"/>
        <dbReference type="ChEBI" id="CHEBI:57783"/>
        <dbReference type="ChEBI" id="CHEBI:58349"/>
        <dbReference type="ChEBI" id="CHEBI:140214"/>
        <dbReference type="EC" id="1.14.19.55"/>
    </reaction>
    <physiologicalReaction direction="left-to-right" evidence="11">
        <dbReference type="Rhea" id="RHEA:56369"/>
    </physiologicalReaction>
</comment>
<dbReference type="SUPFAM" id="SSF51735">
    <property type="entry name" value="NAD(P)-binding Rossmann-fold domains"/>
    <property type="match status" value="1"/>
</dbReference>
<evidence type="ECO:0000256" key="5">
    <source>
        <dbReference type="ARBA" id="ARBA00022857"/>
    </source>
</evidence>
<comment type="similarity">
    <text evidence="2">Belongs to the FMO family.</text>
</comment>
<evidence type="ECO:0000256" key="13">
    <source>
        <dbReference type="ARBA" id="ARBA00066870"/>
    </source>
</evidence>
<dbReference type="AlphaFoldDB" id="A0AAW6T230"/>
<dbReference type="GO" id="GO:0004497">
    <property type="term" value="F:monooxygenase activity"/>
    <property type="evidence" value="ECO:0007669"/>
    <property type="project" value="TreeGrafter"/>
</dbReference>
<evidence type="ECO:0000256" key="8">
    <source>
        <dbReference type="ARBA" id="ARBA00050583"/>
    </source>
</evidence>
<keyword evidence="3" id="KW-0285">Flavoprotein</keyword>
<dbReference type="GO" id="GO:0050660">
    <property type="term" value="F:flavin adenine dinucleotide binding"/>
    <property type="evidence" value="ECO:0007669"/>
    <property type="project" value="InterPro"/>
</dbReference>
<comment type="caution">
    <text evidence="15">The sequence shown here is derived from an EMBL/GenBank/DDBJ whole genome shotgun (WGS) entry which is preliminary data.</text>
</comment>
<dbReference type="InterPro" id="IPR050982">
    <property type="entry name" value="Auxin_biosynth/cation_transpt"/>
</dbReference>
<dbReference type="RefSeq" id="WP_280618114.1">
    <property type="nucleotide sequence ID" value="NZ_JAROYP010000014.1"/>
</dbReference>
<evidence type="ECO:0000313" key="16">
    <source>
        <dbReference type="Proteomes" id="UP001159179"/>
    </source>
</evidence>
<evidence type="ECO:0000313" key="15">
    <source>
        <dbReference type="EMBL" id="MDH5163407.1"/>
    </source>
</evidence>
<dbReference type="EMBL" id="JAROYP010000014">
    <property type="protein sequence ID" value="MDH5163407.1"/>
    <property type="molecule type" value="Genomic_DNA"/>
</dbReference>
<dbReference type="FunFam" id="3.50.50.60:FF:000023">
    <property type="entry name" value="Dimethylaniline monooxygenase [N-oxide-forming]"/>
    <property type="match status" value="1"/>
</dbReference>
<dbReference type="SUPFAM" id="SSF51905">
    <property type="entry name" value="FAD/NAD(P)-binding domain"/>
    <property type="match status" value="1"/>
</dbReference>
<evidence type="ECO:0000256" key="11">
    <source>
        <dbReference type="ARBA" id="ARBA00052183"/>
    </source>
</evidence>
<comment type="catalytic activity">
    <reaction evidence="7">
        <text>3-bromo-4-hydroxybenzoate + bromide + NADPH + O2 + 3 H(+) = 2,4-dibromophenol + CO2 + NADP(+) + 2 H2O</text>
        <dbReference type="Rhea" id="RHEA:56356"/>
        <dbReference type="ChEBI" id="CHEBI:15377"/>
        <dbReference type="ChEBI" id="CHEBI:15378"/>
        <dbReference type="ChEBI" id="CHEBI:15379"/>
        <dbReference type="ChEBI" id="CHEBI:15858"/>
        <dbReference type="ChEBI" id="CHEBI:16526"/>
        <dbReference type="ChEBI" id="CHEBI:34238"/>
        <dbReference type="ChEBI" id="CHEBI:57783"/>
        <dbReference type="ChEBI" id="CHEBI:58349"/>
        <dbReference type="ChEBI" id="CHEBI:140203"/>
    </reaction>
    <physiologicalReaction direction="left-to-right" evidence="7">
        <dbReference type="Rhea" id="RHEA:56357"/>
    </physiologicalReaction>
</comment>
<dbReference type="Gene3D" id="3.50.50.60">
    <property type="entry name" value="FAD/NAD(P)-binding domain"/>
    <property type="match status" value="1"/>
</dbReference>
<protein>
    <recommendedName>
        <fullName evidence="14">4-hydroxybenzoate brominase (decarboxylating)</fullName>
        <ecNumber evidence="13">1.14.19.55</ecNumber>
    </recommendedName>
</protein>
<dbReference type="Proteomes" id="UP001159179">
    <property type="component" value="Unassembled WGS sequence"/>
</dbReference>
<dbReference type="InterPro" id="IPR036188">
    <property type="entry name" value="FAD/NAD-bd_sf"/>
</dbReference>
<evidence type="ECO:0000256" key="6">
    <source>
        <dbReference type="ARBA" id="ARBA00023002"/>
    </source>
</evidence>
<evidence type="ECO:0000256" key="7">
    <source>
        <dbReference type="ARBA" id="ARBA00050194"/>
    </source>
</evidence>
<organism evidence="15 16">
    <name type="scientific">Heyndrickxia oleronia</name>
    <dbReference type="NCBI Taxonomy" id="38875"/>
    <lineage>
        <taxon>Bacteria</taxon>
        <taxon>Bacillati</taxon>
        <taxon>Bacillota</taxon>
        <taxon>Bacilli</taxon>
        <taxon>Bacillales</taxon>
        <taxon>Bacillaceae</taxon>
        <taxon>Heyndrickxia</taxon>
    </lineage>
</organism>
<evidence type="ECO:0000256" key="9">
    <source>
        <dbReference type="ARBA" id="ARBA00051354"/>
    </source>
</evidence>
<comment type="catalytic activity">
    <reaction evidence="9">
        <text>bromide + 4-hydroxybenzoate + NADPH + O2 + 2 H(+) = 3-bromo-4-hydroxybenzoate + NADP(+) + 2 H2O</text>
        <dbReference type="Rhea" id="RHEA:56352"/>
        <dbReference type="ChEBI" id="CHEBI:15377"/>
        <dbReference type="ChEBI" id="CHEBI:15378"/>
        <dbReference type="ChEBI" id="CHEBI:15379"/>
        <dbReference type="ChEBI" id="CHEBI:15858"/>
        <dbReference type="ChEBI" id="CHEBI:17879"/>
        <dbReference type="ChEBI" id="CHEBI:57783"/>
        <dbReference type="ChEBI" id="CHEBI:58349"/>
        <dbReference type="ChEBI" id="CHEBI:140203"/>
    </reaction>
    <physiologicalReaction direction="left-to-right" evidence="9">
        <dbReference type="Rhea" id="RHEA:56353"/>
    </physiologicalReaction>
</comment>
<dbReference type="InterPro" id="IPR036291">
    <property type="entry name" value="NAD(P)-bd_dom_sf"/>
</dbReference>
<reference evidence="15" key="1">
    <citation type="submission" date="2023-03" db="EMBL/GenBank/DDBJ databases">
        <title>Bacterial isolates from washroom surfaces on a university campus.</title>
        <authorList>
            <person name="Holman D.B."/>
            <person name="Gzyl K.E."/>
            <person name="Taheri A.E."/>
        </authorList>
    </citation>
    <scope>NUCLEOTIDE SEQUENCE</scope>
    <source>
        <strain evidence="15">RD03</strain>
    </source>
</reference>
<comment type="catalytic activity">
    <reaction evidence="8">
        <text>3-bromo-4,5-dihydroxybenzoate + bromide + NADPH + O2 + 3 H(+) = 3,5-dibromobenzene-1,2-diol + CO2 + NADP(+) + 2 H2O</text>
        <dbReference type="Rhea" id="RHEA:56376"/>
        <dbReference type="ChEBI" id="CHEBI:15377"/>
        <dbReference type="ChEBI" id="CHEBI:15378"/>
        <dbReference type="ChEBI" id="CHEBI:15379"/>
        <dbReference type="ChEBI" id="CHEBI:15858"/>
        <dbReference type="ChEBI" id="CHEBI:16526"/>
        <dbReference type="ChEBI" id="CHEBI:57783"/>
        <dbReference type="ChEBI" id="CHEBI:58349"/>
        <dbReference type="ChEBI" id="CHEBI:140211"/>
        <dbReference type="ChEBI" id="CHEBI:140214"/>
    </reaction>
    <physiologicalReaction direction="left-to-right" evidence="8">
        <dbReference type="Rhea" id="RHEA:56377"/>
    </physiologicalReaction>
</comment>
<evidence type="ECO:0000256" key="10">
    <source>
        <dbReference type="ARBA" id="ARBA00051726"/>
    </source>
</evidence>
<evidence type="ECO:0000256" key="3">
    <source>
        <dbReference type="ARBA" id="ARBA00022630"/>
    </source>
</evidence>
<gene>
    <name evidence="15" type="ORF">P5X88_20955</name>
</gene>
<evidence type="ECO:0000256" key="14">
    <source>
        <dbReference type="ARBA" id="ARBA00069832"/>
    </source>
</evidence>
<evidence type="ECO:0000256" key="4">
    <source>
        <dbReference type="ARBA" id="ARBA00022827"/>
    </source>
</evidence>
<evidence type="ECO:0000256" key="2">
    <source>
        <dbReference type="ARBA" id="ARBA00009183"/>
    </source>
</evidence>
<proteinExistence type="inferred from homology"/>
<name>A0AAW6T230_9BACI</name>
<dbReference type="PRINTS" id="PR00368">
    <property type="entry name" value="FADPNR"/>
</dbReference>
<comment type="catalytic activity">
    <reaction evidence="12">
        <text>2 bromide + 4-hydroxybenzoate + 2 NADPH + 2 O2 + 5 H(+) = 2,4-dibromophenol + CO2 + 2 NADP(+) + 4 H2O</text>
        <dbReference type="Rhea" id="RHEA:56348"/>
        <dbReference type="ChEBI" id="CHEBI:15377"/>
        <dbReference type="ChEBI" id="CHEBI:15378"/>
        <dbReference type="ChEBI" id="CHEBI:15379"/>
        <dbReference type="ChEBI" id="CHEBI:15858"/>
        <dbReference type="ChEBI" id="CHEBI:16526"/>
        <dbReference type="ChEBI" id="CHEBI:17879"/>
        <dbReference type="ChEBI" id="CHEBI:34238"/>
        <dbReference type="ChEBI" id="CHEBI:57783"/>
        <dbReference type="ChEBI" id="CHEBI:58349"/>
        <dbReference type="EC" id="1.14.19.55"/>
    </reaction>
    <physiologicalReaction direction="left-to-right" evidence="12">
        <dbReference type="Rhea" id="RHEA:56349"/>
    </physiologicalReaction>
</comment>
<dbReference type="PRINTS" id="PR00469">
    <property type="entry name" value="PNDRDTASEII"/>
</dbReference>